<dbReference type="InterPro" id="IPR000742">
    <property type="entry name" value="EGF"/>
</dbReference>
<dbReference type="InterPro" id="IPR024731">
    <property type="entry name" value="NELL2-like_EGF"/>
</dbReference>
<dbReference type="eggNOG" id="KOG1217">
    <property type="taxonomic scope" value="Eukaryota"/>
</dbReference>
<protein>
    <submittedName>
        <fullName evidence="9">Uncharacterized protein</fullName>
    </submittedName>
</protein>
<organism>
    <name type="scientific">Branchiostoma floridae</name>
    <name type="common">Florida lancelet</name>
    <name type="synonym">Amphioxus</name>
    <dbReference type="NCBI Taxonomy" id="7739"/>
    <lineage>
        <taxon>Eukaryota</taxon>
        <taxon>Metazoa</taxon>
        <taxon>Chordata</taxon>
        <taxon>Cephalochordata</taxon>
        <taxon>Leptocardii</taxon>
        <taxon>Amphioxiformes</taxon>
        <taxon>Branchiostomatidae</taxon>
        <taxon>Branchiostoma</taxon>
    </lineage>
</organism>
<dbReference type="InterPro" id="IPR016186">
    <property type="entry name" value="C-type_lectin-like/link_sf"/>
</dbReference>
<dbReference type="InterPro" id="IPR016187">
    <property type="entry name" value="CTDL_fold"/>
</dbReference>
<comment type="caution">
    <text evidence="5">Lacks conserved residue(s) required for the propagation of feature annotation.</text>
</comment>
<dbReference type="EMBL" id="GG666679">
    <property type="protein sequence ID" value="EEN44059.1"/>
    <property type="molecule type" value="Genomic_DNA"/>
</dbReference>
<dbReference type="Gene3D" id="3.10.100.10">
    <property type="entry name" value="Mannose-Binding Protein A, subunit A"/>
    <property type="match status" value="1"/>
</dbReference>
<dbReference type="PROSITE" id="PS00010">
    <property type="entry name" value="ASX_HYDROXYL"/>
    <property type="match status" value="2"/>
</dbReference>
<evidence type="ECO:0000256" key="4">
    <source>
        <dbReference type="ARBA" id="ARBA00023157"/>
    </source>
</evidence>
<dbReference type="InterPro" id="IPR001881">
    <property type="entry name" value="EGF-like_Ca-bd_dom"/>
</dbReference>
<dbReference type="InParanoid" id="C3ZTR1"/>
<dbReference type="Gene3D" id="2.10.25.10">
    <property type="entry name" value="Laminin"/>
    <property type="match status" value="2"/>
</dbReference>
<dbReference type="GO" id="GO:0005509">
    <property type="term" value="F:calcium ion binding"/>
    <property type="evidence" value="ECO:0007669"/>
    <property type="project" value="InterPro"/>
</dbReference>
<evidence type="ECO:0000256" key="1">
    <source>
        <dbReference type="ARBA" id="ARBA00022536"/>
    </source>
</evidence>
<dbReference type="InterPro" id="IPR009030">
    <property type="entry name" value="Growth_fac_rcpt_cys_sf"/>
</dbReference>
<dbReference type="SUPFAM" id="SSF56436">
    <property type="entry name" value="C-type lectin-like"/>
    <property type="match status" value="1"/>
</dbReference>
<keyword evidence="2 6" id="KW-0732">Signal</keyword>
<dbReference type="PROSITE" id="PS50026">
    <property type="entry name" value="EGF_3"/>
    <property type="match status" value="2"/>
</dbReference>
<dbReference type="CDD" id="cd00037">
    <property type="entry name" value="CLECT"/>
    <property type="match status" value="1"/>
</dbReference>
<dbReference type="PROSITE" id="PS50041">
    <property type="entry name" value="C_TYPE_LECTIN_2"/>
    <property type="match status" value="1"/>
</dbReference>
<sequence>MNFRLAKYLAVTAVLLILFIDGTAPAPECVVPTPPLHGAVTCGVAEGAQKYCSISCDDRYDFAHEPADTYRCDWNAMWYPAEDLPWPDCSRFHRPGRARQKNELYYYSGPCTFNVEEIKRDFLRLYATLGNCSAGIRCGITDIRVSCLSGIWTDEEERNAPNLVSCPADTRITVNSTDGGLLDWTDPEFRFQPSNELANHECSANKGDAAPIGTRNVLCWAEGFADGTTCDFDIVIEAPECVVPAPPLNGAVACGVAEAGAQKYCSISCNDRYDFAHEPADTYRCDWNAVWYPAEDLPWPDCSGSYRPGRARQKNELCYFSGLCAFNEEDIKRDLQRLYATLGDCSAGIRCGIADLEVTCGMSTDEDEDECTLQTNNCDEHATCTNTPGSYTCACLEGFSGDGYTCTAERDCDSRRAKLVVWPDSATHQYLIENAKSKRNIWIGLSDRGQEGEFVWSNGDSLGSFHHWKGHNFPRAHCVAMMKRRGTYVLGVKLCAANCNYFCQRISYRPERARQKNELYYYGGTCAFNEEDIKRNLLLLYTSLGDCSAGIGCGVTDIVVTCHSGMSTDEEDVDECATGTDNCHEDASCTDTDGSFTCTCNDGYTGNGLLCGQ</sequence>
<evidence type="ECO:0000256" key="3">
    <source>
        <dbReference type="ARBA" id="ARBA00022737"/>
    </source>
</evidence>
<feature type="domain" description="C-type lectin" evidence="8">
    <location>
        <begin position="399"/>
        <end position="504"/>
    </location>
</feature>
<dbReference type="SMART" id="SM00181">
    <property type="entry name" value="EGF"/>
    <property type="match status" value="2"/>
</dbReference>
<dbReference type="Pfam" id="PF12947">
    <property type="entry name" value="EGF_3"/>
    <property type="match status" value="2"/>
</dbReference>
<dbReference type="CDD" id="cd00054">
    <property type="entry name" value="EGF_CA"/>
    <property type="match status" value="2"/>
</dbReference>
<evidence type="ECO:0000313" key="9">
    <source>
        <dbReference type="EMBL" id="EEN44059.1"/>
    </source>
</evidence>
<evidence type="ECO:0000256" key="6">
    <source>
        <dbReference type="SAM" id="SignalP"/>
    </source>
</evidence>
<reference evidence="9" key="1">
    <citation type="journal article" date="2008" name="Nature">
        <title>The amphioxus genome and the evolution of the chordate karyotype.</title>
        <authorList>
            <consortium name="US DOE Joint Genome Institute (JGI-PGF)"/>
            <person name="Putnam N.H."/>
            <person name="Butts T."/>
            <person name="Ferrier D.E.K."/>
            <person name="Furlong R.F."/>
            <person name="Hellsten U."/>
            <person name="Kawashima T."/>
            <person name="Robinson-Rechavi M."/>
            <person name="Shoguchi E."/>
            <person name="Terry A."/>
            <person name="Yu J.-K."/>
            <person name="Benito-Gutierrez E.L."/>
            <person name="Dubchak I."/>
            <person name="Garcia-Fernandez J."/>
            <person name="Gibson-Brown J.J."/>
            <person name="Grigoriev I.V."/>
            <person name="Horton A.C."/>
            <person name="de Jong P.J."/>
            <person name="Jurka J."/>
            <person name="Kapitonov V.V."/>
            <person name="Kohara Y."/>
            <person name="Kuroki Y."/>
            <person name="Lindquist E."/>
            <person name="Lucas S."/>
            <person name="Osoegawa K."/>
            <person name="Pennacchio L.A."/>
            <person name="Salamov A.A."/>
            <person name="Satou Y."/>
            <person name="Sauka-Spengler T."/>
            <person name="Schmutz J."/>
            <person name="Shin-I T."/>
            <person name="Toyoda A."/>
            <person name="Bronner-Fraser M."/>
            <person name="Fujiyama A."/>
            <person name="Holland L.Z."/>
            <person name="Holland P.W.H."/>
            <person name="Satoh N."/>
            <person name="Rokhsar D.S."/>
        </authorList>
    </citation>
    <scope>NUCLEOTIDE SEQUENCE [LARGE SCALE GENOMIC DNA]</scope>
    <source>
        <strain evidence="9">S238N-H82</strain>
        <tissue evidence="9">Testes</tissue>
    </source>
</reference>
<keyword evidence="4" id="KW-1015">Disulfide bond</keyword>
<evidence type="ECO:0000259" key="7">
    <source>
        <dbReference type="PROSITE" id="PS50026"/>
    </source>
</evidence>
<dbReference type="PROSITE" id="PS01186">
    <property type="entry name" value="EGF_2"/>
    <property type="match status" value="2"/>
</dbReference>
<dbReference type="InterPro" id="IPR001304">
    <property type="entry name" value="C-type_lectin-like"/>
</dbReference>
<dbReference type="FunFam" id="2.10.25.10:FF:000038">
    <property type="entry name" value="Fibrillin 2"/>
    <property type="match status" value="2"/>
</dbReference>
<gene>
    <name evidence="9" type="ORF">BRAFLDRAFT_83028</name>
</gene>
<feature type="domain" description="EGF-like" evidence="7">
    <location>
        <begin position="367"/>
        <end position="407"/>
    </location>
</feature>
<dbReference type="SUPFAM" id="SSF57184">
    <property type="entry name" value="Growth factor receptor domain"/>
    <property type="match status" value="1"/>
</dbReference>
<evidence type="ECO:0000256" key="5">
    <source>
        <dbReference type="PROSITE-ProRule" id="PRU00076"/>
    </source>
</evidence>
<dbReference type="SMART" id="SM00034">
    <property type="entry name" value="CLECT"/>
    <property type="match status" value="1"/>
</dbReference>
<evidence type="ECO:0000256" key="2">
    <source>
        <dbReference type="ARBA" id="ARBA00022729"/>
    </source>
</evidence>
<dbReference type="AlphaFoldDB" id="C3ZTR1"/>
<keyword evidence="1 5" id="KW-0245">EGF-like domain</keyword>
<feature type="domain" description="EGF-like" evidence="7">
    <location>
        <begin position="572"/>
        <end position="612"/>
    </location>
</feature>
<dbReference type="Pfam" id="PF00059">
    <property type="entry name" value="Lectin_C"/>
    <property type="match status" value="1"/>
</dbReference>
<evidence type="ECO:0000259" key="8">
    <source>
        <dbReference type="PROSITE" id="PS50041"/>
    </source>
</evidence>
<keyword evidence="3" id="KW-0677">Repeat</keyword>
<dbReference type="PANTHER" id="PTHR24039:SF58">
    <property type="entry name" value="EGF-LIKE DOMAIN-CONTAINING PROTEIN"/>
    <property type="match status" value="1"/>
</dbReference>
<dbReference type="eggNOG" id="KOG1214">
    <property type="taxonomic scope" value="Eukaryota"/>
</dbReference>
<accession>C3ZTR1</accession>
<proteinExistence type="predicted"/>
<feature type="signal peptide" evidence="6">
    <location>
        <begin position="1"/>
        <end position="25"/>
    </location>
</feature>
<name>C3ZTR1_BRAFL</name>
<dbReference type="PROSITE" id="PS01187">
    <property type="entry name" value="EGF_CA"/>
    <property type="match status" value="2"/>
</dbReference>
<dbReference type="PANTHER" id="PTHR24039">
    <property type="entry name" value="FIBRILLIN-RELATED"/>
    <property type="match status" value="1"/>
</dbReference>
<dbReference type="STRING" id="7739.C3ZTR1"/>
<dbReference type="InterPro" id="IPR018097">
    <property type="entry name" value="EGF_Ca-bd_CS"/>
</dbReference>
<dbReference type="SMART" id="SM00179">
    <property type="entry name" value="EGF_CA"/>
    <property type="match status" value="2"/>
</dbReference>
<dbReference type="InterPro" id="IPR000152">
    <property type="entry name" value="EGF-type_Asp/Asn_hydroxyl_site"/>
</dbReference>
<feature type="chain" id="PRO_5002935208" evidence="6">
    <location>
        <begin position="26"/>
        <end position="613"/>
    </location>
</feature>